<keyword evidence="1" id="KW-1133">Transmembrane helix</keyword>
<keyword evidence="1" id="KW-0472">Membrane</keyword>
<evidence type="ECO:0000313" key="2">
    <source>
        <dbReference type="EMBL" id="MPC46351.1"/>
    </source>
</evidence>
<evidence type="ECO:0000313" key="3">
    <source>
        <dbReference type="Proteomes" id="UP000324222"/>
    </source>
</evidence>
<sequence>MYHDRRFSLIIGTQDQRENVNIYLSFSLLVGLQVFTTGTYAFTSTPPGALKSSSWVGNRTVHSLAAAFYFFIRSAASEVLVRG</sequence>
<proteinExistence type="predicted"/>
<feature type="transmembrane region" description="Helical" evidence="1">
    <location>
        <begin position="20"/>
        <end position="42"/>
    </location>
</feature>
<dbReference type="EMBL" id="VSRR010007163">
    <property type="protein sequence ID" value="MPC46351.1"/>
    <property type="molecule type" value="Genomic_DNA"/>
</dbReference>
<comment type="caution">
    <text evidence="2">The sequence shown here is derived from an EMBL/GenBank/DDBJ whole genome shotgun (WGS) entry which is preliminary data.</text>
</comment>
<evidence type="ECO:0000256" key="1">
    <source>
        <dbReference type="SAM" id="Phobius"/>
    </source>
</evidence>
<keyword evidence="1" id="KW-0812">Transmembrane</keyword>
<reference evidence="2 3" key="1">
    <citation type="submission" date="2019-05" db="EMBL/GenBank/DDBJ databases">
        <title>Another draft genome of Portunus trituberculatus and its Hox gene families provides insights of decapod evolution.</title>
        <authorList>
            <person name="Jeong J.-H."/>
            <person name="Song I."/>
            <person name="Kim S."/>
            <person name="Choi T."/>
            <person name="Kim D."/>
            <person name="Ryu S."/>
            <person name="Kim W."/>
        </authorList>
    </citation>
    <scope>NUCLEOTIDE SEQUENCE [LARGE SCALE GENOMIC DNA]</scope>
    <source>
        <tissue evidence="2">Muscle</tissue>
    </source>
</reference>
<protein>
    <submittedName>
        <fullName evidence="2">Uncharacterized protein</fullName>
    </submittedName>
</protein>
<accession>A0A5B7FGE7</accession>
<dbReference type="AlphaFoldDB" id="A0A5B7FGE7"/>
<organism evidence="2 3">
    <name type="scientific">Portunus trituberculatus</name>
    <name type="common">Swimming crab</name>
    <name type="synonym">Neptunus trituberculatus</name>
    <dbReference type="NCBI Taxonomy" id="210409"/>
    <lineage>
        <taxon>Eukaryota</taxon>
        <taxon>Metazoa</taxon>
        <taxon>Ecdysozoa</taxon>
        <taxon>Arthropoda</taxon>
        <taxon>Crustacea</taxon>
        <taxon>Multicrustacea</taxon>
        <taxon>Malacostraca</taxon>
        <taxon>Eumalacostraca</taxon>
        <taxon>Eucarida</taxon>
        <taxon>Decapoda</taxon>
        <taxon>Pleocyemata</taxon>
        <taxon>Brachyura</taxon>
        <taxon>Eubrachyura</taxon>
        <taxon>Portunoidea</taxon>
        <taxon>Portunidae</taxon>
        <taxon>Portuninae</taxon>
        <taxon>Portunus</taxon>
    </lineage>
</organism>
<name>A0A5B7FGE7_PORTR</name>
<keyword evidence="3" id="KW-1185">Reference proteome</keyword>
<gene>
    <name evidence="2" type="ORF">E2C01_040070</name>
</gene>
<dbReference type="Proteomes" id="UP000324222">
    <property type="component" value="Unassembled WGS sequence"/>
</dbReference>